<name>A0A9P4V030_9PLEO</name>
<dbReference type="AlphaFoldDB" id="A0A9P4V030"/>
<sequence>DDNPSTSPHHLLHLNLNSASATSPPPTHLSPSPLASPPRPIHALLLHHCVSPASLSSSPSRRPICLRALTAARPRLSEPSQHRFTGTRSPRVSFIAAWELSRASGEPGIVGFWSCEPSTPLPPRSRPSAHAQSPAH</sequence>
<gene>
    <name evidence="2" type="ORF">EJ04DRAFT_554620</name>
</gene>
<comment type="caution">
    <text evidence="2">The sequence shown here is derived from an EMBL/GenBank/DDBJ whole genome shotgun (WGS) entry which is preliminary data.</text>
</comment>
<protein>
    <submittedName>
        <fullName evidence="2">Uncharacterized protein</fullName>
    </submittedName>
</protein>
<reference evidence="2" key="1">
    <citation type="journal article" date="2020" name="Stud. Mycol.">
        <title>101 Dothideomycetes genomes: a test case for predicting lifestyles and emergence of pathogens.</title>
        <authorList>
            <person name="Haridas S."/>
            <person name="Albert R."/>
            <person name="Binder M."/>
            <person name="Bloem J."/>
            <person name="Labutti K."/>
            <person name="Salamov A."/>
            <person name="Andreopoulos B."/>
            <person name="Baker S."/>
            <person name="Barry K."/>
            <person name="Bills G."/>
            <person name="Bluhm B."/>
            <person name="Cannon C."/>
            <person name="Castanera R."/>
            <person name="Culley D."/>
            <person name="Daum C."/>
            <person name="Ezra D."/>
            <person name="Gonzalez J."/>
            <person name="Henrissat B."/>
            <person name="Kuo A."/>
            <person name="Liang C."/>
            <person name="Lipzen A."/>
            <person name="Lutzoni F."/>
            <person name="Magnuson J."/>
            <person name="Mondo S."/>
            <person name="Nolan M."/>
            <person name="Ohm R."/>
            <person name="Pangilinan J."/>
            <person name="Park H.-J."/>
            <person name="Ramirez L."/>
            <person name="Alfaro M."/>
            <person name="Sun H."/>
            <person name="Tritt A."/>
            <person name="Yoshinaga Y."/>
            <person name="Zwiers L.-H."/>
            <person name="Turgeon B."/>
            <person name="Goodwin S."/>
            <person name="Spatafora J."/>
            <person name="Crous P."/>
            <person name="Grigoriev I."/>
        </authorList>
    </citation>
    <scope>NUCLEOTIDE SEQUENCE</scope>
    <source>
        <strain evidence="2">CBS 125425</strain>
    </source>
</reference>
<organism evidence="2 3">
    <name type="scientific">Polyplosphaeria fusca</name>
    <dbReference type="NCBI Taxonomy" id="682080"/>
    <lineage>
        <taxon>Eukaryota</taxon>
        <taxon>Fungi</taxon>
        <taxon>Dikarya</taxon>
        <taxon>Ascomycota</taxon>
        <taxon>Pezizomycotina</taxon>
        <taxon>Dothideomycetes</taxon>
        <taxon>Pleosporomycetidae</taxon>
        <taxon>Pleosporales</taxon>
        <taxon>Tetraplosphaeriaceae</taxon>
        <taxon>Polyplosphaeria</taxon>
    </lineage>
</organism>
<dbReference type="Proteomes" id="UP000799444">
    <property type="component" value="Unassembled WGS sequence"/>
</dbReference>
<feature type="compositionally biased region" description="Pro residues" evidence="1">
    <location>
        <begin position="23"/>
        <end position="37"/>
    </location>
</feature>
<keyword evidence="3" id="KW-1185">Reference proteome</keyword>
<feature type="compositionally biased region" description="Low complexity" evidence="1">
    <location>
        <begin position="1"/>
        <end position="22"/>
    </location>
</feature>
<feature type="non-terminal residue" evidence="2">
    <location>
        <position position="1"/>
    </location>
</feature>
<dbReference type="EMBL" id="ML996192">
    <property type="protein sequence ID" value="KAF2731608.1"/>
    <property type="molecule type" value="Genomic_DNA"/>
</dbReference>
<evidence type="ECO:0000256" key="1">
    <source>
        <dbReference type="SAM" id="MobiDB-lite"/>
    </source>
</evidence>
<evidence type="ECO:0000313" key="3">
    <source>
        <dbReference type="Proteomes" id="UP000799444"/>
    </source>
</evidence>
<proteinExistence type="predicted"/>
<feature type="region of interest" description="Disordered" evidence="1">
    <location>
        <begin position="1"/>
        <end position="37"/>
    </location>
</feature>
<accession>A0A9P4V030</accession>
<evidence type="ECO:0000313" key="2">
    <source>
        <dbReference type="EMBL" id="KAF2731608.1"/>
    </source>
</evidence>